<dbReference type="GO" id="GO:0005576">
    <property type="term" value="C:extracellular region"/>
    <property type="evidence" value="ECO:0007669"/>
    <property type="project" value="UniProtKB-SubCell"/>
</dbReference>
<dbReference type="InterPro" id="IPR012334">
    <property type="entry name" value="Pectin_lyas_fold"/>
</dbReference>
<evidence type="ECO:0000256" key="1">
    <source>
        <dbReference type="ARBA" id="ARBA00000695"/>
    </source>
</evidence>
<keyword evidence="8 9" id="KW-0456">Lyase</keyword>
<dbReference type="EC" id="4.2.2.2" evidence="4"/>
<reference evidence="12" key="1">
    <citation type="submission" date="2020-01" db="EMBL/GenBank/DDBJ databases">
        <authorList>
            <person name="Meier V. D."/>
            <person name="Meier V D."/>
        </authorList>
    </citation>
    <scope>NUCLEOTIDE SEQUENCE</scope>
    <source>
        <strain evidence="12">HLG_WM_MAG_07</strain>
    </source>
</reference>
<sequence length="361" mass="40825">MNRMISFSSSIVLLCLIFFSHVVYAQNPSTQAYENLLQHREGFGRNVTGGAGGKLIVLDSLDYEKFKQAVESDAPTWIRFKEGLKGSIEVKGHLYIGSHTTIDGRGADITLTSPGDCDEIRFWKLNKDWKKIPEKRNLIVHNIKIHKVGTGDDCGQGLGIAWGAKDVWVDHVTFSWNGDESFSVGKGASDITLSWNKFTDTNKAILLSWDGPKDEEIDRNMRVTIHHNYFLRVKGRSPQARSGKVHFYNNYLTHWGWLAVRMAQGGKLVSENNVFGMGRSSSSPPAFKSLPNEYSPKRGYISSRNDVFLDKKKSKQVKGELVSIEQTFDPRSFYDYQLFTPSLKLVNILQKKAGWSPNPQW</sequence>
<dbReference type="PRINTS" id="PR00807">
    <property type="entry name" value="AMBALLERGEN"/>
</dbReference>
<feature type="domain" description="Pectate lyase" evidence="11">
    <location>
        <begin position="85"/>
        <end position="281"/>
    </location>
</feature>
<evidence type="ECO:0000256" key="10">
    <source>
        <dbReference type="SAM" id="SignalP"/>
    </source>
</evidence>
<comment type="subcellular location">
    <subcellularLocation>
        <location evidence="9">Secreted</location>
    </subcellularLocation>
</comment>
<dbReference type="EMBL" id="CACVAY010000149">
    <property type="protein sequence ID" value="CAA6828577.1"/>
    <property type="molecule type" value="Genomic_DNA"/>
</dbReference>
<dbReference type="GO" id="GO:0046872">
    <property type="term" value="F:metal ion binding"/>
    <property type="evidence" value="ECO:0007669"/>
    <property type="project" value="UniProtKB-KW"/>
</dbReference>
<evidence type="ECO:0000256" key="9">
    <source>
        <dbReference type="RuleBase" id="RU361173"/>
    </source>
</evidence>
<evidence type="ECO:0000256" key="2">
    <source>
        <dbReference type="ARBA" id="ARBA00001913"/>
    </source>
</evidence>
<dbReference type="InterPro" id="IPR002022">
    <property type="entry name" value="Pec_lyase"/>
</dbReference>
<keyword evidence="9" id="KW-0119">Carbohydrate metabolism</keyword>
<name>A0A6S6UH87_9GAMM</name>
<gene>
    <name evidence="12" type="ORF">HELGO_WM9364</name>
</gene>
<evidence type="ECO:0000256" key="4">
    <source>
        <dbReference type="ARBA" id="ARBA00012272"/>
    </source>
</evidence>
<dbReference type="PANTHER" id="PTHR31683:SF18">
    <property type="entry name" value="PECTATE LYASE 21-RELATED"/>
    <property type="match status" value="1"/>
</dbReference>
<dbReference type="AlphaFoldDB" id="A0A6S6UH87"/>
<evidence type="ECO:0000259" key="11">
    <source>
        <dbReference type="SMART" id="SM00656"/>
    </source>
</evidence>
<feature type="chain" id="PRO_5027967348" description="pectate lyase" evidence="10">
    <location>
        <begin position="26"/>
        <end position="361"/>
    </location>
</feature>
<evidence type="ECO:0000256" key="3">
    <source>
        <dbReference type="ARBA" id="ARBA00005220"/>
    </source>
</evidence>
<evidence type="ECO:0000313" key="12">
    <source>
        <dbReference type="EMBL" id="CAA6828577.1"/>
    </source>
</evidence>
<keyword evidence="5" id="KW-0479">Metal-binding</keyword>
<proteinExistence type="inferred from homology"/>
<organism evidence="12">
    <name type="scientific">uncultured Thiotrichaceae bacterium</name>
    <dbReference type="NCBI Taxonomy" id="298394"/>
    <lineage>
        <taxon>Bacteria</taxon>
        <taxon>Pseudomonadati</taxon>
        <taxon>Pseudomonadota</taxon>
        <taxon>Gammaproteobacteria</taxon>
        <taxon>Thiotrichales</taxon>
        <taxon>Thiotrichaceae</taxon>
        <taxon>environmental samples</taxon>
    </lineage>
</organism>
<dbReference type="Gene3D" id="2.160.20.10">
    <property type="entry name" value="Single-stranded right-handed beta-helix, Pectin lyase-like"/>
    <property type="match status" value="1"/>
</dbReference>
<evidence type="ECO:0000256" key="8">
    <source>
        <dbReference type="ARBA" id="ARBA00023239"/>
    </source>
</evidence>
<accession>A0A6S6UH87</accession>
<comment type="similarity">
    <text evidence="9">Belongs to the polysaccharide lyase 1 family.</text>
</comment>
<dbReference type="InterPro" id="IPR018082">
    <property type="entry name" value="AmbAllergen"/>
</dbReference>
<dbReference type="GO" id="GO:0030570">
    <property type="term" value="F:pectate lyase activity"/>
    <property type="evidence" value="ECO:0007669"/>
    <property type="project" value="UniProtKB-EC"/>
</dbReference>
<protein>
    <recommendedName>
        <fullName evidence="4">pectate lyase</fullName>
        <ecNumber evidence="4">4.2.2.2</ecNumber>
    </recommendedName>
</protein>
<feature type="signal peptide" evidence="10">
    <location>
        <begin position="1"/>
        <end position="25"/>
    </location>
</feature>
<comment type="pathway">
    <text evidence="3">Glycan metabolism; pectin degradation; 2-dehydro-3-deoxy-D-gluconate from pectin: step 2/5.</text>
</comment>
<comment type="cofactor">
    <cofactor evidence="2">
        <name>Ca(2+)</name>
        <dbReference type="ChEBI" id="CHEBI:29108"/>
    </cofactor>
</comment>
<dbReference type="InterPro" id="IPR045032">
    <property type="entry name" value="PEL"/>
</dbReference>
<dbReference type="GO" id="GO:0045490">
    <property type="term" value="P:pectin catabolic process"/>
    <property type="evidence" value="ECO:0007669"/>
    <property type="project" value="UniProtKB-UniPathway"/>
</dbReference>
<dbReference type="SUPFAM" id="SSF51126">
    <property type="entry name" value="Pectin lyase-like"/>
    <property type="match status" value="1"/>
</dbReference>
<dbReference type="Pfam" id="PF00544">
    <property type="entry name" value="Pectate_lyase_4"/>
    <property type="match status" value="1"/>
</dbReference>
<keyword evidence="9" id="KW-0624">Polysaccharide degradation</keyword>
<keyword evidence="7" id="KW-0106">Calcium</keyword>
<evidence type="ECO:0000256" key="6">
    <source>
        <dbReference type="ARBA" id="ARBA00022729"/>
    </source>
</evidence>
<dbReference type="UniPathway" id="UPA00545">
    <property type="reaction ID" value="UER00824"/>
</dbReference>
<keyword evidence="6 10" id="KW-0732">Signal</keyword>
<keyword evidence="9" id="KW-0964">Secreted</keyword>
<dbReference type="PANTHER" id="PTHR31683">
    <property type="entry name" value="PECTATE LYASE 18-RELATED"/>
    <property type="match status" value="1"/>
</dbReference>
<dbReference type="InterPro" id="IPR011050">
    <property type="entry name" value="Pectin_lyase_fold/virulence"/>
</dbReference>
<comment type="catalytic activity">
    <reaction evidence="1">
        <text>Eliminative cleavage of (1-&gt;4)-alpha-D-galacturonan to give oligosaccharides with 4-deoxy-alpha-D-galact-4-enuronosyl groups at their non-reducing ends.</text>
        <dbReference type="EC" id="4.2.2.2"/>
    </reaction>
</comment>
<evidence type="ECO:0000256" key="5">
    <source>
        <dbReference type="ARBA" id="ARBA00022723"/>
    </source>
</evidence>
<dbReference type="SMART" id="SM00656">
    <property type="entry name" value="Amb_all"/>
    <property type="match status" value="1"/>
</dbReference>
<evidence type="ECO:0000256" key="7">
    <source>
        <dbReference type="ARBA" id="ARBA00022837"/>
    </source>
</evidence>